<name>A0ABT9RP42_9ACTN</name>
<comment type="caution">
    <text evidence="2">The sequence shown here is derived from an EMBL/GenBank/DDBJ whole genome shotgun (WGS) entry which is preliminary data.</text>
</comment>
<gene>
    <name evidence="2" type="ORF">J2S55_009822</name>
</gene>
<feature type="compositionally biased region" description="Polar residues" evidence="1">
    <location>
        <begin position="114"/>
        <end position="125"/>
    </location>
</feature>
<keyword evidence="3" id="KW-1185">Reference proteome</keyword>
<accession>A0ABT9RP42</accession>
<proteinExistence type="predicted"/>
<dbReference type="EMBL" id="JAUSRB010000005">
    <property type="protein sequence ID" value="MDP9870484.1"/>
    <property type="molecule type" value="Genomic_DNA"/>
</dbReference>
<organism evidence="2 3">
    <name type="scientific">Streptosporangium brasiliense</name>
    <dbReference type="NCBI Taxonomy" id="47480"/>
    <lineage>
        <taxon>Bacteria</taxon>
        <taxon>Bacillati</taxon>
        <taxon>Actinomycetota</taxon>
        <taxon>Actinomycetes</taxon>
        <taxon>Streptosporangiales</taxon>
        <taxon>Streptosporangiaceae</taxon>
        <taxon>Streptosporangium</taxon>
    </lineage>
</organism>
<sequence length="125" mass="14213">MATARRRYCRHCRQPLRATMRADALYCGPACRAAARRSRRYWMKVFAVDLAAARGLQDRIGRHCPVCGRWFVPGVGVRRDARYDRPACRTAAWRARRRRRSPAQPLREAVTESAAVTDTGTPARG</sequence>
<evidence type="ECO:0000313" key="3">
    <source>
        <dbReference type="Proteomes" id="UP001230426"/>
    </source>
</evidence>
<evidence type="ECO:0000313" key="2">
    <source>
        <dbReference type="EMBL" id="MDP9870484.1"/>
    </source>
</evidence>
<feature type="region of interest" description="Disordered" evidence="1">
    <location>
        <begin position="94"/>
        <end position="125"/>
    </location>
</feature>
<evidence type="ECO:0000256" key="1">
    <source>
        <dbReference type="SAM" id="MobiDB-lite"/>
    </source>
</evidence>
<reference evidence="2 3" key="1">
    <citation type="submission" date="2023-07" db="EMBL/GenBank/DDBJ databases">
        <title>Sequencing the genomes of 1000 actinobacteria strains.</title>
        <authorList>
            <person name="Klenk H.-P."/>
        </authorList>
    </citation>
    <scope>NUCLEOTIDE SEQUENCE [LARGE SCALE GENOMIC DNA]</scope>
    <source>
        <strain evidence="2 3">DSM 44109</strain>
    </source>
</reference>
<protein>
    <submittedName>
        <fullName evidence="2">RNase P subunit RPR2</fullName>
    </submittedName>
</protein>
<dbReference type="Proteomes" id="UP001230426">
    <property type="component" value="Unassembled WGS sequence"/>
</dbReference>
<dbReference type="RefSeq" id="WP_306876442.1">
    <property type="nucleotide sequence ID" value="NZ_JAUSRB010000005.1"/>
</dbReference>